<evidence type="ECO:0000313" key="10">
    <source>
        <dbReference type="Proteomes" id="UP000242877"/>
    </source>
</evidence>
<comment type="caution">
    <text evidence="9">The sequence shown here is derived from an EMBL/GenBank/DDBJ whole genome shotgun (WGS) entry which is preliminary data.</text>
</comment>
<keyword evidence="4" id="KW-0493">Microtubule</keyword>
<feature type="region of interest" description="Disordered" evidence="6">
    <location>
        <begin position="217"/>
        <end position="301"/>
    </location>
</feature>
<evidence type="ECO:0000256" key="2">
    <source>
        <dbReference type="ARBA" id="ARBA00010337"/>
    </source>
</evidence>
<dbReference type="GO" id="GO:0008275">
    <property type="term" value="C:gamma-tubulin small complex"/>
    <property type="evidence" value="ECO:0007669"/>
    <property type="project" value="EnsemblFungi"/>
</dbReference>
<dbReference type="VEuPathDB" id="FungiDB:AAP_01208"/>
<dbReference type="GO" id="GO:0061496">
    <property type="term" value="C:half bridge of mitotic spindle pole body"/>
    <property type="evidence" value="ECO:0007669"/>
    <property type="project" value="EnsemblFungi"/>
</dbReference>
<evidence type="ECO:0000313" key="9">
    <source>
        <dbReference type="EMBL" id="KZZ96435.1"/>
    </source>
</evidence>
<dbReference type="GO" id="GO:0051011">
    <property type="term" value="F:microtubule minus-end binding"/>
    <property type="evidence" value="ECO:0007669"/>
    <property type="project" value="TreeGrafter"/>
</dbReference>
<dbReference type="GO" id="GO:0000922">
    <property type="term" value="C:spindle pole"/>
    <property type="evidence" value="ECO:0007669"/>
    <property type="project" value="InterPro"/>
</dbReference>
<feature type="region of interest" description="Disordered" evidence="6">
    <location>
        <begin position="1003"/>
        <end position="1033"/>
    </location>
</feature>
<evidence type="ECO:0000256" key="1">
    <source>
        <dbReference type="ARBA" id="ARBA00004245"/>
    </source>
</evidence>
<comment type="subcellular location">
    <subcellularLocation>
        <location evidence="1">Cytoplasm</location>
        <location evidence="1">Cytoskeleton</location>
    </subcellularLocation>
</comment>
<evidence type="ECO:0000259" key="7">
    <source>
        <dbReference type="Pfam" id="PF04130"/>
    </source>
</evidence>
<dbReference type="GO" id="GO:0090307">
    <property type="term" value="P:mitotic spindle assembly"/>
    <property type="evidence" value="ECO:0007669"/>
    <property type="project" value="EnsemblFungi"/>
</dbReference>
<feature type="domain" description="Gamma tubulin complex component protein N-terminal" evidence="8">
    <location>
        <begin position="304"/>
        <end position="601"/>
    </location>
</feature>
<dbReference type="Pfam" id="PF04130">
    <property type="entry name" value="GCP_C_terminal"/>
    <property type="match status" value="1"/>
</dbReference>
<dbReference type="GO" id="GO:0000923">
    <property type="term" value="C:equatorial microtubule organizing center"/>
    <property type="evidence" value="ECO:0007669"/>
    <property type="project" value="EnsemblFungi"/>
</dbReference>
<evidence type="ECO:0000256" key="6">
    <source>
        <dbReference type="SAM" id="MobiDB-lite"/>
    </source>
</evidence>
<feature type="compositionally biased region" description="Low complexity" evidence="6">
    <location>
        <begin position="267"/>
        <end position="281"/>
    </location>
</feature>
<dbReference type="InterPro" id="IPR041470">
    <property type="entry name" value="GCP_N"/>
</dbReference>
<feature type="region of interest" description="Disordered" evidence="6">
    <location>
        <begin position="908"/>
        <end position="948"/>
    </location>
</feature>
<accession>A0A168CCR7</accession>
<dbReference type="EMBL" id="AZGZ01000003">
    <property type="protein sequence ID" value="KZZ96435.1"/>
    <property type="molecule type" value="Genomic_DNA"/>
</dbReference>
<proteinExistence type="inferred from homology"/>
<evidence type="ECO:0000256" key="4">
    <source>
        <dbReference type="ARBA" id="ARBA00022701"/>
    </source>
</evidence>
<dbReference type="GO" id="GO:0061497">
    <property type="term" value="C:inner plaque of mitotic spindle pole body"/>
    <property type="evidence" value="ECO:0007669"/>
    <property type="project" value="EnsemblFungi"/>
</dbReference>
<feature type="domain" description="Gamma tubulin complex component C-terminal" evidence="7">
    <location>
        <begin position="607"/>
        <end position="997"/>
    </location>
</feature>
<dbReference type="GO" id="GO:0000931">
    <property type="term" value="C:gamma-tubulin ring complex"/>
    <property type="evidence" value="ECO:0007669"/>
    <property type="project" value="EnsemblFungi"/>
</dbReference>
<feature type="compositionally biased region" description="Basic and acidic residues" evidence="6">
    <location>
        <begin position="256"/>
        <end position="266"/>
    </location>
</feature>
<dbReference type="Gene3D" id="1.20.120.1900">
    <property type="entry name" value="Gamma-tubulin complex, C-terminal domain"/>
    <property type="match status" value="1"/>
</dbReference>
<dbReference type="Proteomes" id="UP000242877">
    <property type="component" value="Unassembled WGS sequence"/>
</dbReference>
<keyword evidence="5" id="KW-0206">Cytoskeleton</keyword>
<feature type="compositionally biased region" description="Basic and acidic residues" evidence="6">
    <location>
        <begin position="935"/>
        <end position="948"/>
    </location>
</feature>
<keyword evidence="10" id="KW-1185">Reference proteome</keyword>
<dbReference type="AlphaFoldDB" id="A0A168CCR7"/>
<name>A0A168CCR7_9EURO</name>
<comment type="similarity">
    <text evidence="2">Belongs to the TUBGCP family.</text>
</comment>
<dbReference type="PANTHER" id="PTHR19302">
    <property type="entry name" value="GAMMA TUBULIN COMPLEX PROTEIN"/>
    <property type="match status" value="1"/>
</dbReference>
<protein>
    <submittedName>
        <fullName evidence="9">Gamma tubulin complex protein 3</fullName>
    </submittedName>
</protein>
<dbReference type="GO" id="GO:0007020">
    <property type="term" value="P:microtubule nucleation"/>
    <property type="evidence" value="ECO:0007669"/>
    <property type="project" value="InterPro"/>
</dbReference>
<dbReference type="GO" id="GO:0005874">
    <property type="term" value="C:microtubule"/>
    <property type="evidence" value="ECO:0007669"/>
    <property type="project" value="UniProtKB-KW"/>
</dbReference>
<dbReference type="InterPro" id="IPR042241">
    <property type="entry name" value="GCP_C_sf"/>
</dbReference>
<dbReference type="OrthoDB" id="5860513at2759"/>
<dbReference type="Pfam" id="PF17681">
    <property type="entry name" value="GCP_N_terminal"/>
    <property type="match status" value="1"/>
</dbReference>
<sequence length="1033" mass="116842">MTTPSSSQKHRSRRIDDALGQLVESLVPLSSARDDEELQPYAKDFARVEDERRVRRALEHAYEVLEAYNAEAAHPDPAESGIVLPTPETINSAPDMIKRKLLHENESPDRAVAFSNLYSRLLTQPVLSQKWAILYLLYRLGQDDGFEEDMVPPEEINQFDNLRYSVRDGLRSPPNNDNHFENMLYKERLSGRRYAPDSIAPESSASMAAFRRAQEELLPPLPPSAPPDRMRFDFPEDHELRSIPHRRQVSISNGNRETRPPTRDNQRQSNLQQPPQQASIQSPPPTAIPKEEPPIKQTTEREILRDLPFVLQGVSSTNMHFSGDTLKLPQSLPVPVISLLHTLAEPCLLYRKLSAFLEKEEGGLIDQGLRSAVSHELRSYLGLVAALETEIRTALQALSKEGESPASNAVKVTVTLKRCVVWMRDATMALRLLTLIIEEAKGNRGGQLISMIHGFSTSHGDPFVSAFAERLLSHVTRPFYGMLTQWIYDGELSDPYREFFVVQPEHRPTADPRRIATSVWDDKYKMDDEMVPSIMSQEFARKVFLIGKSLNFIRYGCGDSSWVVAYSKEASKELKYGDTATLEKSIDEAYKTTMARLIFLMDTRFKLFDHLHALKKYLLLGQGDFIALLMESLASNLDRPANSQYRHTLTAQLENAIRSSNAQYDSPDVLRRLDARMLELSHGESGWDCFTLEYKIDAPVNVVITPWGSTQYLKVFNFLWRVKRVEFALSSTWRRCITGARGVLGAVDDKVGPDWKRARCMIAEMNHFIAQLQYYILFEVIESSWDQLQVAIKKPGCTLDDLIEAHAKYLNAITHKGLLGGSARTKSSNQEEPFLSQLHHILKIMLVYKDAVDGLYSFSVAEYTRRQELKAKIATRTAQGRMGDLPTSGIRTRATTLASTEMSLQGVTFRSKSHSESHSSHPHLSDILQSPGADSHSEDTVSHPAGEDHLLPALRSRLRDLAKDFRTRLITLLSDLAYQPDVDMRFLALVMNFNDVYPVRRKRREGTNGASSSSKERKKTAEATASSSGRQRM</sequence>
<evidence type="ECO:0000256" key="5">
    <source>
        <dbReference type="ARBA" id="ARBA00023212"/>
    </source>
</evidence>
<dbReference type="InterPro" id="IPR007259">
    <property type="entry name" value="GCP"/>
</dbReference>
<gene>
    <name evidence="9" type="ORF">AAP_01208</name>
</gene>
<feature type="compositionally biased region" description="Basic and acidic residues" evidence="6">
    <location>
        <begin position="228"/>
        <end position="242"/>
    </location>
</feature>
<organism evidence="9 10">
    <name type="scientific">Ascosphaera apis ARSEF 7405</name>
    <dbReference type="NCBI Taxonomy" id="392613"/>
    <lineage>
        <taxon>Eukaryota</taxon>
        <taxon>Fungi</taxon>
        <taxon>Dikarya</taxon>
        <taxon>Ascomycota</taxon>
        <taxon>Pezizomycotina</taxon>
        <taxon>Eurotiomycetes</taxon>
        <taxon>Eurotiomycetidae</taxon>
        <taxon>Onygenales</taxon>
        <taxon>Ascosphaeraceae</taxon>
        <taxon>Ascosphaera</taxon>
    </lineage>
</organism>
<reference evidence="9 10" key="1">
    <citation type="journal article" date="2016" name="Genome Biol. Evol.">
        <title>Divergent and convergent evolution of fungal pathogenicity.</title>
        <authorList>
            <person name="Shang Y."/>
            <person name="Xiao G."/>
            <person name="Zheng P."/>
            <person name="Cen K."/>
            <person name="Zhan S."/>
            <person name="Wang C."/>
        </authorList>
    </citation>
    <scope>NUCLEOTIDE SEQUENCE [LARGE SCALE GENOMIC DNA]</scope>
    <source>
        <strain evidence="9 10">ARSEF 7405</strain>
    </source>
</reference>
<feature type="compositionally biased region" description="Polar residues" evidence="6">
    <location>
        <begin position="1023"/>
        <end position="1033"/>
    </location>
</feature>
<feature type="compositionally biased region" description="Basic and acidic residues" evidence="6">
    <location>
        <begin position="289"/>
        <end position="301"/>
    </location>
</feature>
<dbReference type="PANTHER" id="PTHR19302:SF14">
    <property type="entry name" value="GAMMA-TUBULIN COMPLEX COMPONENT 3"/>
    <property type="match status" value="1"/>
</dbReference>
<dbReference type="GO" id="GO:0031122">
    <property type="term" value="P:cytoplasmic microtubule organization"/>
    <property type="evidence" value="ECO:0007669"/>
    <property type="project" value="EnsemblFungi"/>
</dbReference>
<dbReference type="GO" id="GO:0051321">
    <property type="term" value="P:meiotic cell cycle"/>
    <property type="evidence" value="ECO:0007669"/>
    <property type="project" value="TreeGrafter"/>
</dbReference>
<dbReference type="GO" id="GO:0043015">
    <property type="term" value="F:gamma-tubulin binding"/>
    <property type="evidence" value="ECO:0007669"/>
    <property type="project" value="InterPro"/>
</dbReference>
<dbReference type="InterPro" id="IPR040457">
    <property type="entry name" value="GCP_C"/>
</dbReference>
<dbReference type="GO" id="GO:0071957">
    <property type="term" value="C:old mitotic spindle pole body"/>
    <property type="evidence" value="ECO:0007669"/>
    <property type="project" value="EnsemblFungi"/>
</dbReference>
<evidence type="ECO:0000256" key="3">
    <source>
        <dbReference type="ARBA" id="ARBA00022490"/>
    </source>
</evidence>
<keyword evidence="3" id="KW-0963">Cytoplasm</keyword>
<evidence type="ECO:0000259" key="8">
    <source>
        <dbReference type="Pfam" id="PF17681"/>
    </source>
</evidence>